<evidence type="ECO:0000313" key="3">
    <source>
        <dbReference type="Proteomes" id="UP001148838"/>
    </source>
</evidence>
<keyword evidence="3" id="KW-1185">Reference proteome</keyword>
<proteinExistence type="predicted"/>
<accession>A0ABQ8RWK8</accession>
<name>A0ABQ8RWK8_PERAM</name>
<evidence type="ECO:0000256" key="1">
    <source>
        <dbReference type="SAM" id="MobiDB-lite"/>
    </source>
</evidence>
<evidence type="ECO:0008006" key="4">
    <source>
        <dbReference type="Google" id="ProtNLM"/>
    </source>
</evidence>
<feature type="compositionally biased region" description="Polar residues" evidence="1">
    <location>
        <begin position="130"/>
        <end position="148"/>
    </location>
</feature>
<gene>
    <name evidence="2" type="ORF">ANN_26877</name>
</gene>
<evidence type="ECO:0000313" key="2">
    <source>
        <dbReference type="EMBL" id="KAJ4426068.1"/>
    </source>
</evidence>
<reference evidence="2 3" key="1">
    <citation type="journal article" date="2022" name="Allergy">
        <title>Genome assembly and annotation of Periplaneta americana reveal a comprehensive cockroach allergen profile.</title>
        <authorList>
            <person name="Wang L."/>
            <person name="Xiong Q."/>
            <person name="Saelim N."/>
            <person name="Wang L."/>
            <person name="Nong W."/>
            <person name="Wan A.T."/>
            <person name="Shi M."/>
            <person name="Liu X."/>
            <person name="Cao Q."/>
            <person name="Hui J.H.L."/>
            <person name="Sookrung N."/>
            <person name="Leung T.F."/>
            <person name="Tungtrongchitr A."/>
            <person name="Tsui S.K.W."/>
        </authorList>
    </citation>
    <scope>NUCLEOTIDE SEQUENCE [LARGE SCALE GENOMIC DNA]</scope>
    <source>
        <strain evidence="2">PWHHKU_190912</strain>
    </source>
</reference>
<feature type="region of interest" description="Disordered" evidence="1">
    <location>
        <begin position="113"/>
        <end position="150"/>
    </location>
</feature>
<dbReference type="EMBL" id="JAJSOF020000040">
    <property type="protein sequence ID" value="KAJ4426068.1"/>
    <property type="molecule type" value="Genomic_DNA"/>
</dbReference>
<dbReference type="Proteomes" id="UP001148838">
    <property type="component" value="Unassembled WGS sequence"/>
</dbReference>
<sequence>MIEEIGNYKRWEEHVKGMAETRVPKVMREYRPRGERDRGKASRANIPEIVKKKWDNLRDRFVRALRDSTAIPPSGSGAQQKKNNFSLYNSMLWFAPYIRKRKMTSTVSSLDVTPSTSVEATSEAIHLSDDASTSTESPPPMQGSSLGGSFQEEFRPKRANLHIPSLKLLILLRLLWQRGNIQDQVTSIS</sequence>
<protein>
    <recommendedName>
        <fullName evidence="4">MADF domain-containing protein</fullName>
    </recommendedName>
</protein>
<organism evidence="2 3">
    <name type="scientific">Periplaneta americana</name>
    <name type="common">American cockroach</name>
    <name type="synonym">Blatta americana</name>
    <dbReference type="NCBI Taxonomy" id="6978"/>
    <lineage>
        <taxon>Eukaryota</taxon>
        <taxon>Metazoa</taxon>
        <taxon>Ecdysozoa</taxon>
        <taxon>Arthropoda</taxon>
        <taxon>Hexapoda</taxon>
        <taxon>Insecta</taxon>
        <taxon>Pterygota</taxon>
        <taxon>Neoptera</taxon>
        <taxon>Polyneoptera</taxon>
        <taxon>Dictyoptera</taxon>
        <taxon>Blattodea</taxon>
        <taxon>Blattoidea</taxon>
        <taxon>Blattidae</taxon>
        <taxon>Blattinae</taxon>
        <taxon>Periplaneta</taxon>
    </lineage>
</organism>
<comment type="caution">
    <text evidence="2">The sequence shown here is derived from an EMBL/GenBank/DDBJ whole genome shotgun (WGS) entry which is preliminary data.</text>
</comment>